<evidence type="ECO:0008006" key="4">
    <source>
        <dbReference type="Google" id="ProtNLM"/>
    </source>
</evidence>
<protein>
    <recommendedName>
        <fullName evidence="4">ATP-grasp domain-containing protein</fullName>
    </recommendedName>
</protein>
<keyword evidence="1" id="KW-1133">Transmembrane helix</keyword>
<keyword evidence="1" id="KW-0812">Transmembrane</keyword>
<keyword evidence="1" id="KW-0472">Membrane</keyword>
<proteinExistence type="predicted"/>
<dbReference type="RefSeq" id="WP_073142920.1">
    <property type="nucleotide sequence ID" value="NZ_FQWQ01000006.1"/>
</dbReference>
<evidence type="ECO:0000313" key="3">
    <source>
        <dbReference type="Proteomes" id="UP000184212"/>
    </source>
</evidence>
<gene>
    <name evidence="2" type="ORF">SAMN04488109_6504</name>
</gene>
<dbReference type="AlphaFoldDB" id="A0A1M5XFN3"/>
<feature type="transmembrane region" description="Helical" evidence="1">
    <location>
        <begin position="21"/>
        <end position="38"/>
    </location>
</feature>
<reference evidence="2 3" key="1">
    <citation type="submission" date="2016-11" db="EMBL/GenBank/DDBJ databases">
        <authorList>
            <person name="Jaros S."/>
            <person name="Januszkiewicz K."/>
            <person name="Wedrychowicz H."/>
        </authorList>
    </citation>
    <scope>NUCLEOTIDE SEQUENCE [LARGE SCALE GENOMIC DNA]</scope>
    <source>
        <strain evidence="2 3">DSM 24574</strain>
    </source>
</reference>
<evidence type="ECO:0000313" key="2">
    <source>
        <dbReference type="EMBL" id="SHH98685.1"/>
    </source>
</evidence>
<dbReference type="OrthoDB" id="9775266at2"/>
<evidence type="ECO:0000256" key="1">
    <source>
        <dbReference type="SAM" id="Phobius"/>
    </source>
</evidence>
<keyword evidence="3" id="KW-1185">Reference proteome</keyword>
<dbReference type="SUPFAM" id="SSF56059">
    <property type="entry name" value="Glutathione synthetase ATP-binding domain-like"/>
    <property type="match status" value="1"/>
</dbReference>
<accession>A0A1M5XFN3</accession>
<name>A0A1M5XFN3_9BACT</name>
<dbReference type="STRING" id="947013.SAMN04488109_6504"/>
<dbReference type="Proteomes" id="UP000184212">
    <property type="component" value="Unassembled WGS sequence"/>
</dbReference>
<dbReference type="EMBL" id="FQWQ01000006">
    <property type="protein sequence ID" value="SHH98685.1"/>
    <property type="molecule type" value="Genomic_DNA"/>
</dbReference>
<organism evidence="2 3">
    <name type="scientific">Chryseolinea serpens</name>
    <dbReference type="NCBI Taxonomy" id="947013"/>
    <lineage>
        <taxon>Bacteria</taxon>
        <taxon>Pseudomonadati</taxon>
        <taxon>Bacteroidota</taxon>
        <taxon>Cytophagia</taxon>
        <taxon>Cytophagales</taxon>
        <taxon>Fulvivirgaceae</taxon>
        <taxon>Chryseolinea</taxon>
    </lineage>
</organism>
<sequence>MSFVETVKRSNFFIKLTHWEYWPFGIVQFPVMLYYGWLSLRARSFFFFSASNPGIPMGGMFGESKYDILSKVPRTHTPTTIFIPASSTKEEVLSRLQEGHLEFPMIFKPDLGERGFMVKRIQSAADIEAYLQQMKFDFIAQELVDLPLEFGVFYTRFPQEAHGRVTSVVKKEMLTVTGDGTSSLQQLILAKDRAKLQWETLRNTYRNRLTEVLKAGQILELVSIGNHCLGTKFLDGTSLISPELSAAFDRISQQIDGFYFGRFDLRCASEADLTAGRVKVMELNGCGAEPAHIYHPGYSLRKGLRVLFTHWRNIFIIARENSRRGVPYTSWKEGASYYRKFKAATQAK</sequence>